<dbReference type="Pfam" id="PF00665">
    <property type="entry name" value="rve"/>
    <property type="match status" value="1"/>
</dbReference>
<dbReference type="GO" id="GO:0003964">
    <property type="term" value="F:RNA-directed DNA polymerase activity"/>
    <property type="evidence" value="ECO:0007669"/>
    <property type="project" value="UniProtKB-KW"/>
</dbReference>
<evidence type="ECO:0000259" key="8">
    <source>
        <dbReference type="PROSITE" id="PS50994"/>
    </source>
</evidence>
<dbReference type="SUPFAM" id="SSF53098">
    <property type="entry name" value="Ribonuclease H-like"/>
    <property type="match status" value="1"/>
</dbReference>
<dbReference type="Gene3D" id="2.30.30.140">
    <property type="match status" value="1"/>
</dbReference>
<evidence type="ECO:0000256" key="1">
    <source>
        <dbReference type="ARBA" id="ARBA00022679"/>
    </source>
</evidence>
<keyword evidence="4" id="KW-0255">Endonuclease</keyword>
<keyword evidence="3" id="KW-0540">Nuclease</keyword>
<dbReference type="InterPro" id="IPR036397">
    <property type="entry name" value="RNaseH_sf"/>
</dbReference>
<keyword evidence="5" id="KW-0378">Hydrolase</keyword>
<evidence type="ECO:0000256" key="3">
    <source>
        <dbReference type="ARBA" id="ARBA00022722"/>
    </source>
</evidence>
<dbReference type="InterPro" id="IPR043502">
    <property type="entry name" value="DNA/RNA_pol_sf"/>
</dbReference>
<protein>
    <recommendedName>
        <fullName evidence="7">Gypsy retrotransposon integrase-like protein 1</fullName>
    </recommendedName>
</protein>
<dbReference type="SUPFAM" id="SSF56672">
    <property type="entry name" value="DNA/RNA polymerases"/>
    <property type="match status" value="1"/>
</dbReference>
<feature type="domain" description="Integrase catalytic" evidence="8">
    <location>
        <begin position="486"/>
        <end position="643"/>
    </location>
</feature>
<gene>
    <name evidence="9" type="ORF">NDU88_001528</name>
</gene>
<dbReference type="PANTHER" id="PTHR37984:SF5">
    <property type="entry name" value="PROTEIN NYNRIN-LIKE"/>
    <property type="match status" value="1"/>
</dbReference>
<dbReference type="InterPro" id="IPR001584">
    <property type="entry name" value="Integrase_cat-core"/>
</dbReference>
<dbReference type="InterPro" id="IPR041588">
    <property type="entry name" value="Integrase_H2C2"/>
</dbReference>
<keyword evidence="1" id="KW-0808">Transferase</keyword>
<dbReference type="InterPro" id="IPR041373">
    <property type="entry name" value="RT_RNaseH"/>
</dbReference>
<dbReference type="PROSITE" id="PS50994">
    <property type="entry name" value="INTEGRASE"/>
    <property type="match status" value="1"/>
</dbReference>
<dbReference type="GO" id="GO:0004519">
    <property type="term" value="F:endonuclease activity"/>
    <property type="evidence" value="ECO:0007669"/>
    <property type="project" value="UniProtKB-KW"/>
</dbReference>
<accession>A0AAV7UUK6</accession>
<dbReference type="InterPro" id="IPR050951">
    <property type="entry name" value="Retrovirus_Pol_polyprotein"/>
</dbReference>
<dbReference type="PANTHER" id="PTHR37984">
    <property type="entry name" value="PROTEIN CBG26694"/>
    <property type="match status" value="1"/>
</dbReference>
<dbReference type="Gene3D" id="3.30.420.10">
    <property type="entry name" value="Ribonuclease H-like superfamily/Ribonuclease H"/>
    <property type="match status" value="1"/>
</dbReference>
<comment type="caution">
    <text evidence="9">The sequence shown here is derived from an EMBL/GenBank/DDBJ whole genome shotgun (WGS) entry which is preliminary data.</text>
</comment>
<sequence>MRVSDPDRVYQVTLQLEGDIDRIVHAVFWDHVVKSYDVLLAEQDWPPDFVRDCPVGEEVIAPSFSPLVQRELVESYSKLWALTQAPALYRNNVWWDKQSPYHVIPIKGEPQPQPQTYIPDYATRIKPLYELIRPNFSSRFWTIEHTHIIQELQTDLLAVKHLYTRDNKTHLVIRVIPGAVGFTYVTFNEGETLPIAYKSHLYSAAEQRFAQTEKILTAVQMAVIKERPLAQGQRIIVVSPIPALEAVTKASVPNSKALHPRWIQWATPLTATDVDYIFDPKLQTQEFLQYEMEYPVPAGTLPIDQYQVVMYTDGSAQPAVGTKQQYSAACAVVADLKETFPKVHVVHTLGHQRVGIHVAGNTLADEAAKSAVAVATVSAVTRSSSKPDTEISAAIKATADGTPFPKGFPSKYGYCLSSALNAVVNIPDIGVRELPNKIERPRLISAAHERVASAHAGVAATISLLQARYWWPASSARRPQQTPLLISNKPLQCVYLDHCGPLTPDSAYKYILVAVDSCARFVWVWPQRSADARTVIKDLRIFVDTFAVAAFHSDQGPAFASKAFRDTMALLGVQLQFSSPFHPEGNSVVERLNRDLKQSLTARVIGTVRGWLAHLYGVQRALNNLPRRSLGGRTSYECLFGTRMYVPDLDGPGVEAADTPFDISDRVTVLQDLQQFREDNSSASAASSGIKNEPVTPTGWIPRIGDLVRETVAVKKEFGPSYRATVPVLGVSGTRTVILPPLQGAKRNRFVSIDNVKLQHVADFAQQTKRDAQ</sequence>
<evidence type="ECO:0000256" key="7">
    <source>
        <dbReference type="ARBA" id="ARBA00039658"/>
    </source>
</evidence>
<reference evidence="9" key="1">
    <citation type="journal article" date="2022" name="bioRxiv">
        <title>Sequencing and chromosome-scale assembly of the giantPleurodeles waltlgenome.</title>
        <authorList>
            <person name="Brown T."/>
            <person name="Elewa A."/>
            <person name="Iarovenko S."/>
            <person name="Subramanian E."/>
            <person name="Araus A.J."/>
            <person name="Petzold A."/>
            <person name="Susuki M."/>
            <person name="Suzuki K.-i.T."/>
            <person name="Hayashi T."/>
            <person name="Toyoda A."/>
            <person name="Oliveira C."/>
            <person name="Osipova E."/>
            <person name="Leigh N.D."/>
            <person name="Simon A."/>
            <person name="Yun M.H."/>
        </authorList>
    </citation>
    <scope>NUCLEOTIDE SEQUENCE</scope>
    <source>
        <strain evidence="9">20211129_DDA</strain>
        <tissue evidence="9">Liver</tissue>
    </source>
</reference>
<keyword evidence="2" id="KW-0548">Nucleotidyltransferase</keyword>
<organism evidence="9 10">
    <name type="scientific">Pleurodeles waltl</name>
    <name type="common">Iberian ribbed newt</name>
    <dbReference type="NCBI Taxonomy" id="8319"/>
    <lineage>
        <taxon>Eukaryota</taxon>
        <taxon>Metazoa</taxon>
        <taxon>Chordata</taxon>
        <taxon>Craniata</taxon>
        <taxon>Vertebrata</taxon>
        <taxon>Euteleostomi</taxon>
        <taxon>Amphibia</taxon>
        <taxon>Batrachia</taxon>
        <taxon>Caudata</taxon>
        <taxon>Salamandroidea</taxon>
        <taxon>Salamandridae</taxon>
        <taxon>Pleurodelinae</taxon>
        <taxon>Pleurodeles</taxon>
    </lineage>
</organism>
<dbReference type="Proteomes" id="UP001066276">
    <property type="component" value="Chromosome 2_2"/>
</dbReference>
<evidence type="ECO:0000256" key="6">
    <source>
        <dbReference type="ARBA" id="ARBA00022918"/>
    </source>
</evidence>
<dbReference type="GO" id="GO:0015074">
    <property type="term" value="P:DNA integration"/>
    <property type="evidence" value="ECO:0007669"/>
    <property type="project" value="InterPro"/>
</dbReference>
<dbReference type="Pfam" id="PF17917">
    <property type="entry name" value="RT_RNaseH"/>
    <property type="match status" value="1"/>
</dbReference>
<dbReference type="InterPro" id="IPR012337">
    <property type="entry name" value="RNaseH-like_sf"/>
</dbReference>
<dbReference type="Gene3D" id="1.10.340.70">
    <property type="match status" value="1"/>
</dbReference>
<dbReference type="GO" id="GO:0003676">
    <property type="term" value="F:nucleic acid binding"/>
    <property type="evidence" value="ECO:0007669"/>
    <property type="project" value="InterPro"/>
</dbReference>
<dbReference type="GO" id="GO:0016787">
    <property type="term" value="F:hydrolase activity"/>
    <property type="evidence" value="ECO:0007669"/>
    <property type="project" value="UniProtKB-KW"/>
</dbReference>
<keyword evidence="10" id="KW-1185">Reference proteome</keyword>
<evidence type="ECO:0000256" key="4">
    <source>
        <dbReference type="ARBA" id="ARBA00022759"/>
    </source>
</evidence>
<dbReference type="EMBL" id="JANPWB010000004">
    <property type="protein sequence ID" value="KAJ1192216.1"/>
    <property type="molecule type" value="Genomic_DNA"/>
</dbReference>
<keyword evidence="6" id="KW-0695">RNA-directed DNA polymerase</keyword>
<dbReference type="Pfam" id="PF17921">
    <property type="entry name" value="Integrase_H2C2"/>
    <property type="match status" value="1"/>
</dbReference>
<name>A0AAV7UUK6_PLEWA</name>
<proteinExistence type="predicted"/>
<evidence type="ECO:0000256" key="2">
    <source>
        <dbReference type="ARBA" id="ARBA00022695"/>
    </source>
</evidence>
<evidence type="ECO:0000313" key="10">
    <source>
        <dbReference type="Proteomes" id="UP001066276"/>
    </source>
</evidence>
<evidence type="ECO:0000256" key="5">
    <source>
        <dbReference type="ARBA" id="ARBA00022801"/>
    </source>
</evidence>
<evidence type="ECO:0000313" key="9">
    <source>
        <dbReference type="EMBL" id="KAJ1192216.1"/>
    </source>
</evidence>
<dbReference type="AlphaFoldDB" id="A0AAV7UUK6"/>